<keyword evidence="2" id="KW-1185">Reference proteome</keyword>
<name>A0A392PN74_9FABA</name>
<dbReference type="EMBL" id="LXQA010088554">
    <property type="protein sequence ID" value="MCI13528.1"/>
    <property type="molecule type" value="Genomic_DNA"/>
</dbReference>
<accession>A0A392PN74</accession>
<proteinExistence type="predicted"/>
<evidence type="ECO:0000313" key="2">
    <source>
        <dbReference type="Proteomes" id="UP000265520"/>
    </source>
</evidence>
<comment type="caution">
    <text evidence="1">The sequence shown here is derived from an EMBL/GenBank/DDBJ whole genome shotgun (WGS) entry which is preliminary data.</text>
</comment>
<dbReference type="Proteomes" id="UP000265520">
    <property type="component" value="Unassembled WGS sequence"/>
</dbReference>
<protein>
    <submittedName>
        <fullName evidence="1">Uncharacterized protein</fullName>
    </submittedName>
</protein>
<organism evidence="1 2">
    <name type="scientific">Trifolium medium</name>
    <dbReference type="NCBI Taxonomy" id="97028"/>
    <lineage>
        <taxon>Eukaryota</taxon>
        <taxon>Viridiplantae</taxon>
        <taxon>Streptophyta</taxon>
        <taxon>Embryophyta</taxon>
        <taxon>Tracheophyta</taxon>
        <taxon>Spermatophyta</taxon>
        <taxon>Magnoliopsida</taxon>
        <taxon>eudicotyledons</taxon>
        <taxon>Gunneridae</taxon>
        <taxon>Pentapetalae</taxon>
        <taxon>rosids</taxon>
        <taxon>fabids</taxon>
        <taxon>Fabales</taxon>
        <taxon>Fabaceae</taxon>
        <taxon>Papilionoideae</taxon>
        <taxon>50 kb inversion clade</taxon>
        <taxon>NPAAA clade</taxon>
        <taxon>Hologalegina</taxon>
        <taxon>IRL clade</taxon>
        <taxon>Trifolieae</taxon>
        <taxon>Trifolium</taxon>
    </lineage>
</organism>
<sequence length="78" mass="8884">MCCFSRLLLPTFYEIYCDVKISHVNSVVDHVLGGRLLPFKSLLSGDHVLRSWDHGCRGRHARAPCQRWGLAFGSRPLM</sequence>
<reference evidence="1 2" key="1">
    <citation type="journal article" date="2018" name="Front. Plant Sci.">
        <title>Red Clover (Trifolium pratense) and Zigzag Clover (T. medium) - A Picture of Genomic Similarities and Differences.</title>
        <authorList>
            <person name="Dluhosova J."/>
            <person name="Istvanek J."/>
            <person name="Nedelnik J."/>
            <person name="Repkova J."/>
        </authorList>
    </citation>
    <scope>NUCLEOTIDE SEQUENCE [LARGE SCALE GENOMIC DNA]</scope>
    <source>
        <strain evidence="2">cv. 10/8</strain>
        <tissue evidence="1">Leaf</tissue>
    </source>
</reference>
<dbReference type="AlphaFoldDB" id="A0A392PN74"/>
<evidence type="ECO:0000313" key="1">
    <source>
        <dbReference type="EMBL" id="MCI13528.1"/>
    </source>
</evidence>